<name>A0A645BBI6_9ZZZZ</name>
<protein>
    <submittedName>
        <fullName evidence="1">Uncharacterized protein</fullName>
    </submittedName>
</protein>
<sequence length="83" mass="9050">MQSTAIRLHLVWKVHARPKDEAMKRWIGAAALLLGMLLSGAEPFTDNDIGRLLCLDRPVSGVPAGSFLVVDRVESPREIVEGA</sequence>
<dbReference type="AlphaFoldDB" id="A0A645BBI6"/>
<evidence type="ECO:0000313" key="1">
    <source>
        <dbReference type="EMBL" id="MPM62428.1"/>
    </source>
</evidence>
<comment type="caution">
    <text evidence="1">The sequence shown here is derived from an EMBL/GenBank/DDBJ whole genome shotgun (WGS) entry which is preliminary data.</text>
</comment>
<proteinExistence type="predicted"/>
<accession>A0A645BBI6</accession>
<gene>
    <name evidence="1" type="ORF">SDC9_109299</name>
</gene>
<reference evidence="1" key="1">
    <citation type="submission" date="2019-08" db="EMBL/GenBank/DDBJ databases">
        <authorList>
            <person name="Kucharzyk K."/>
            <person name="Murdoch R.W."/>
            <person name="Higgins S."/>
            <person name="Loffler F."/>
        </authorList>
    </citation>
    <scope>NUCLEOTIDE SEQUENCE</scope>
</reference>
<dbReference type="EMBL" id="VSSQ01018860">
    <property type="protein sequence ID" value="MPM62428.1"/>
    <property type="molecule type" value="Genomic_DNA"/>
</dbReference>
<organism evidence="1">
    <name type="scientific">bioreactor metagenome</name>
    <dbReference type="NCBI Taxonomy" id="1076179"/>
    <lineage>
        <taxon>unclassified sequences</taxon>
        <taxon>metagenomes</taxon>
        <taxon>ecological metagenomes</taxon>
    </lineage>
</organism>